<gene>
    <name evidence="3" type="ORF">CYJ95_07190</name>
</gene>
<comment type="caution">
    <text evidence="3">The sequence shown here is derived from an EMBL/GenBank/DDBJ whole genome shotgun (WGS) entry which is preliminary data.</text>
</comment>
<feature type="region of interest" description="Disordered" evidence="1">
    <location>
        <begin position="1"/>
        <end position="60"/>
    </location>
</feature>
<dbReference type="AlphaFoldDB" id="A0AAX0VL41"/>
<name>A0AAX0VL41_MICLU</name>
<sequence length="148" mass="16230">MTSPRACPRSPPPETPIRQGQPRSSSRCGRSVRRAVRNGQSGAGPPATAPSPRSTRDVDVGWVPRFDVDVLEAALRPVHERPRWEEWGQIAAPTLLITGENGYVPAGELDEMRRRRPDVRHVQVPGAGHDVHLDAPERVAELVRGFAA</sequence>
<feature type="compositionally biased region" description="Low complexity" evidence="1">
    <location>
        <begin position="43"/>
        <end position="53"/>
    </location>
</feature>
<proteinExistence type="predicted"/>
<evidence type="ECO:0000313" key="3">
    <source>
        <dbReference type="EMBL" id="PKZ81979.1"/>
    </source>
</evidence>
<dbReference type="InterPro" id="IPR029058">
    <property type="entry name" value="AB_hydrolase_fold"/>
</dbReference>
<reference evidence="3 4" key="1">
    <citation type="submission" date="2017-12" db="EMBL/GenBank/DDBJ databases">
        <title>Phylogenetic diversity of female urinary microbiome.</title>
        <authorList>
            <person name="Thomas-White K."/>
            <person name="Wolfe A.J."/>
        </authorList>
    </citation>
    <scope>NUCLEOTIDE SEQUENCE [LARGE SCALE GENOMIC DNA]</scope>
    <source>
        <strain evidence="3 4">UMB0038</strain>
    </source>
</reference>
<dbReference type="PANTHER" id="PTHR43194:SF2">
    <property type="entry name" value="PEROXISOMAL MEMBRANE PROTEIN LPX1"/>
    <property type="match status" value="1"/>
</dbReference>
<protein>
    <submittedName>
        <fullName evidence="3">Alpha/beta hydrolase</fullName>
    </submittedName>
</protein>
<dbReference type="InterPro" id="IPR050228">
    <property type="entry name" value="Carboxylesterase_BioH"/>
</dbReference>
<accession>A0AAX0VL41</accession>
<dbReference type="InterPro" id="IPR000073">
    <property type="entry name" value="AB_hydrolase_1"/>
</dbReference>
<dbReference type="SUPFAM" id="SSF53474">
    <property type="entry name" value="alpha/beta-Hydrolases"/>
    <property type="match status" value="1"/>
</dbReference>
<dbReference type="Proteomes" id="UP000234847">
    <property type="component" value="Unassembled WGS sequence"/>
</dbReference>
<evidence type="ECO:0000256" key="1">
    <source>
        <dbReference type="SAM" id="MobiDB-lite"/>
    </source>
</evidence>
<dbReference type="Gene3D" id="3.40.50.1820">
    <property type="entry name" value="alpha/beta hydrolase"/>
    <property type="match status" value="1"/>
</dbReference>
<organism evidence="3 4">
    <name type="scientific">Micrococcus luteus</name>
    <name type="common">Micrococcus lysodeikticus</name>
    <dbReference type="NCBI Taxonomy" id="1270"/>
    <lineage>
        <taxon>Bacteria</taxon>
        <taxon>Bacillati</taxon>
        <taxon>Actinomycetota</taxon>
        <taxon>Actinomycetes</taxon>
        <taxon>Micrococcales</taxon>
        <taxon>Micrococcaceae</taxon>
        <taxon>Micrococcus</taxon>
    </lineage>
</organism>
<evidence type="ECO:0000259" key="2">
    <source>
        <dbReference type="Pfam" id="PF12697"/>
    </source>
</evidence>
<dbReference type="Pfam" id="PF12697">
    <property type="entry name" value="Abhydrolase_6"/>
    <property type="match status" value="1"/>
</dbReference>
<dbReference type="PANTHER" id="PTHR43194">
    <property type="entry name" value="HYDROLASE ALPHA/BETA FOLD FAMILY"/>
    <property type="match status" value="1"/>
</dbReference>
<keyword evidence="3" id="KW-0378">Hydrolase</keyword>
<dbReference type="GO" id="GO:0016787">
    <property type="term" value="F:hydrolase activity"/>
    <property type="evidence" value="ECO:0007669"/>
    <property type="project" value="UniProtKB-KW"/>
</dbReference>
<evidence type="ECO:0000313" key="4">
    <source>
        <dbReference type="Proteomes" id="UP000234847"/>
    </source>
</evidence>
<feature type="domain" description="AB hydrolase-1" evidence="2">
    <location>
        <begin position="49"/>
        <end position="141"/>
    </location>
</feature>
<dbReference type="EMBL" id="PKJT01000005">
    <property type="protein sequence ID" value="PKZ81979.1"/>
    <property type="molecule type" value="Genomic_DNA"/>
</dbReference>